<comment type="caution">
    <text evidence="2">The sequence shown here is derived from an EMBL/GenBank/DDBJ whole genome shotgun (WGS) entry which is preliminary data.</text>
</comment>
<gene>
    <name evidence="2" type="ORF">PMAYCL1PPCAC_21618</name>
</gene>
<feature type="compositionally biased region" description="Basic residues" evidence="1">
    <location>
        <begin position="45"/>
        <end position="55"/>
    </location>
</feature>
<name>A0AAN5CV17_9BILA</name>
<evidence type="ECO:0000313" key="2">
    <source>
        <dbReference type="EMBL" id="GMR51423.1"/>
    </source>
</evidence>
<protein>
    <submittedName>
        <fullName evidence="2">Uncharacterized protein</fullName>
    </submittedName>
</protein>
<evidence type="ECO:0000256" key="1">
    <source>
        <dbReference type="SAM" id="MobiDB-lite"/>
    </source>
</evidence>
<keyword evidence="3" id="KW-1185">Reference proteome</keyword>
<evidence type="ECO:0000313" key="3">
    <source>
        <dbReference type="Proteomes" id="UP001328107"/>
    </source>
</evidence>
<dbReference type="Proteomes" id="UP001328107">
    <property type="component" value="Unassembled WGS sequence"/>
</dbReference>
<dbReference type="EMBL" id="BTRK01000005">
    <property type="protein sequence ID" value="GMR51423.1"/>
    <property type="molecule type" value="Genomic_DNA"/>
</dbReference>
<reference evidence="3" key="1">
    <citation type="submission" date="2022-10" db="EMBL/GenBank/DDBJ databases">
        <title>Genome assembly of Pristionchus species.</title>
        <authorList>
            <person name="Yoshida K."/>
            <person name="Sommer R.J."/>
        </authorList>
    </citation>
    <scope>NUCLEOTIDE SEQUENCE [LARGE SCALE GENOMIC DNA]</scope>
    <source>
        <strain evidence="3">RS5460</strain>
    </source>
</reference>
<accession>A0AAN5CV17</accession>
<feature type="non-terminal residue" evidence="2">
    <location>
        <position position="1"/>
    </location>
</feature>
<organism evidence="2 3">
    <name type="scientific">Pristionchus mayeri</name>
    <dbReference type="NCBI Taxonomy" id="1317129"/>
    <lineage>
        <taxon>Eukaryota</taxon>
        <taxon>Metazoa</taxon>
        <taxon>Ecdysozoa</taxon>
        <taxon>Nematoda</taxon>
        <taxon>Chromadorea</taxon>
        <taxon>Rhabditida</taxon>
        <taxon>Rhabditina</taxon>
        <taxon>Diplogasteromorpha</taxon>
        <taxon>Diplogasteroidea</taxon>
        <taxon>Neodiplogasteridae</taxon>
        <taxon>Pristionchus</taxon>
    </lineage>
</organism>
<sequence>ISHVYSVSLPCYSQSEKPSLASINAVSMPKWISKEWTPQPRLNRRLPQRNRRLPRMNRQLQQRNRRLPRLNEQLSQRNRRLPRLTLRLQQWI</sequence>
<feature type="non-terminal residue" evidence="2">
    <location>
        <position position="92"/>
    </location>
</feature>
<feature type="region of interest" description="Disordered" evidence="1">
    <location>
        <begin position="45"/>
        <end position="74"/>
    </location>
</feature>
<proteinExistence type="predicted"/>
<dbReference type="AlphaFoldDB" id="A0AAN5CV17"/>